<dbReference type="HOGENOM" id="CLU_001265_61_0_9"/>
<keyword evidence="5 7" id="KW-1133">Transmembrane helix</keyword>
<evidence type="ECO:0000256" key="1">
    <source>
        <dbReference type="ARBA" id="ARBA00004651"/>
    </source>
</evidence>
<dbReference type="Pfam" id="PF07690">
    <property type="entry name" value="MFS_1"/>
    <property type="match status" value="1"/>
</dbReference>
<evidence type="ECO:0000256" key="5">
    <source>
        <dbReference type="ARBA" id="ARBA00022989"/>
    </source>
</evidence>
<feature type="transmembrane region" description="Helical" evidence="7">
    <location>
        <begin position="358"/>
        <end position="376"/>
    </location>
</feature>
<dbReference type="STRING" id="1042163.BRLA_c015310"/>
<dbReference type="eggNOG" id="COG2814">
    <property type="taxonomic scope" value="Bacteria"/>
</dbReference>
<dbReference type="Gene3D" id="1.20.1250.20">
    <property type="entry name" value="MFS general substrate transporter like domains"/>
    <property type="match status" value="2"/>
</dbReference>
<keyword evidence="3" id="KW-1003">Cell membrane</keyword>
<keyword evidence="10" id="KW-1185">Reference proteome</keyword>
<feature type="transmembrane region" description="Helical" evidence="7">
    <location>
        <begin position="295"/>
        <end position="319"/>
    </location>
</feature>
<gene>
    <name evidence="9" type="primary">ydhP_1</name>
    <name evidence="9" type="ORF">BRLA_c015310</name>
</gene>
<keyword evidence="6 7" id="KW-0472">Membrane</keyword>
<dbReference type="PROSITE" id="PS50850">
    <property type="entry name" value="MFS"/>
    <property type="match status" value="1"/>
</dbReference>
<dbReference type="PANTHER" id="PTHR43124:SF3">
    <property type="entry name" value="CHLORAMPHENICOL EFFLUX PUMP RV0191"/>
    <property type="match status" value="1"/>
</dbReference>
<name>A0A075R1Y3_BRELA</name>
<evidence type="ECO:0000259" key="8">
    <source>
        <dbReference type="PROSITE" id="PS50850"/>
    </source>
</evidence>
<dbReference type="SUPFAM" id="SSF103473">
    <property type="entry name" value="MFS general substrate transporter"/>
    <property type="match status" value="1"/>
</dbReference>
<evidence type="ECO:0000256" key="7">
    <source>
        <dbReference type="SAM" id="Phobius"/>
    </source>
</evidence>
<dbReference type="InterPro" id="IPR036259">
    <property type="entry name" value="MFS_trans_sf"/>
</dbReference>
<feature type="transmembrane region" description="Helical" evidence="7">
    <location>
        <begin position="271"/>
        <end position="289"/>
    </location>
</feature>
<evidence type="ECO:0000313" key="10">
    <source>
        <dbReference type="Proteomes" id="UP000005850"/>
    </source>
</evidence>
<feature type="transmembrane region" description="Helical" evidence="7">
    <location>
        <begin position="45"/>
        <end position="66"/>
    </location>
</feature>
<dbReference type="GO" id="GO:0022857">
    <property type="term" value="F:transmembrane transporter activity"/>
    <property type="evidence" value="ECO:0007669"/>
    <property type="project" value="InterPro"/>
</dbReference>
<evidence type="ECO:0000256" key="6">
    <source>
        <dbReference type="ARBA" id="ARBA00023136"/>
    </source>
</evidence>
<organism evidence="9 10">
    <name type="scientific">Brevibacillus laterosporus LMG 15441</name>
    <dbReference type="NCBI Taxonomy" id="1042163"/>
    <lineage>
        <taxon>Bacteria</taxon>
        <taxon>Bacillati</taxon>
        <taxon>Bacillota</taxon>
        <taxon>Bacilli</taxon>
        <taxon>Bacillales</taxon>
        <taxon>Paenibacillaceae</taxon>
        <taxon>Brevibacillus</taxon>
    </lineage>
</organism>
<dbReference type="RefSeq" id="WP_003338064.1">
    <property type="nucleotide sequence ID" value="NZ_CP007806.1"/>
</dbReference>
<dbReference type="EMBL" id="CP007806">
    <property type="protein sequence ID" value="AIG25859.1"/>
    <property type="molecule type" value="Genomic_DNA"/>
</dbReference>
<keyword evidence="4 7" id="KW-0812">Transmembrane</keyword>
<feature type="transmembrane region" description="Helical" evidence="7">
    <location>
        <begin position="162"/>
        <end position="184"/>
    </location>
</feature>
<protein>
    <submittedName>
        <fullName evidence="9">Inner membrane transport protein YdhP</fullName>
    </submittedName>
</protein>
<keyword evidence="2" id="KW-0813">Transport</keyword>
<dbReference type="InterPro" id="IPR020846">
    <property type="entry name" value="MFS_dom"/>
</dbReference>
<feature type="transmembrane region" description="Helical" evidence="7">
    <location>
        <begin position="7"/>
        <end position="33"/>
    </location>
</feature>
<feature type="transmembrane region" description="Helical" evidence="7">
    <location>
        <begin position="136"/>
        <end position="156"/>
    </location>
</feature>
<evidence type="ECO:0000256" key="3">
    <source>
        <dbReference type="ARBA" id="ARBA00022475"/>
    </source>
</evidence>
<feature type="transmembrane region" description="Helical" evidence="7">
    <location>
        <begin position="238"/>
        <end position="259"/>
    </location>
</feature>
<dbReference type="InterPro" id="IPR011701">
    <property type="entry name" value="MFS"/>
</dbReference>
<feature type="domain" description="Major facilitator superfamily (MFS) profile" evidence="8">
    <location>
        <begin position="8"/>
        <end position="379"/>
    </location>
</feature>
<proteinExistence type="predicted"/>
<dbReference type="KEGG" id="blr:BRLA_c015310"/>
<dbReference type="Proteomes" id="UP000005850">
    <property type="component" value="Chromosome"/>
</dbReference>
<dbReference type="InterPro" id="IPR050189">
    <property type="entry name" value="MFS_Efflux_Transporters"/>
</dbReference>
<reference evidence="9 10" key="1">
    <citation type="journal article" date="2011" name="J. Bacteriol.">
        <title>Genome sequence of Brevibacillus laterosporus LMG 15441, a pathogen of invertebrates.</title>
        <authorList>
            <person name="Djukic M."/>
            <person name="Poehlein A."/>
            <person name="Thurmer A."/>
            <person name="Daniel R."/>
        </authorList>
    </citation>
    <scope>NUCLEOTIDE SEQUENCE [LARGE SCALE GENOMIC DNA]</scope>
    <source>
        <strain evidence="9 10">LMG 15441</strain>
    </source>
</reference>
<dbReference type="CDD" id="cd17324">
    <property type="entry name" value="MFS_NepI_like"/>
    <property type="match status" value="1"/>
</dbReference>
<sequence length="399" mass="43850">MKKLNPLLIMMLALGVFGIITTEMGIVGVLPQITQKFNITTSQAGLLVSIFALVVAISGPFLTLLASGINRKVILLTAVLMFMISNMVYAYTTSFKMMLAFRILPAIFHPIFFSVALVTAAKLVPLEKSGHAITKVFAGITVGFAFGIPLTSFLAEQFSLEAAFLLGAIVSAIAFAGIFFWLPSMPVKEKMSYGKQISILRKPGLWVNIATVICIFAAMFTVYSYFAEYLGQVTHMNGSWISFMLMLFGLIMIFGNFLFGSSLQKNMRKTVISFPLLYIVIYVLAYYFGSSFIPMAAVVFFWGIIHSGGLIVSQTWLMTEAKESPEFGNSLFVSFSNLGITLGTSIGGWFISQLGIHQLIWSGITFALLAFFFIMIKIKILSSATEEIDVASPPHPMKN</sequence>
<evidence type="ECO:0000256" key="4">
    <source>
        <dbReference type="ARBA" id="ARBA00022692"/>
    </source>
</evidence>
<dbReference type="GO" id="GO:0005886">
    <property type="term" value="C:plasma membrane"/>
    <property type="evidence" value="ECO:0007669"/>
    <property type="project" value="UniProtKB-SubCell"/>
</dbReference>
<accession>A0A075R1Y3</accession>
<feature type="transmembrane region" description="Helical" evidence="7">
    <location>
        <begin position="331"/>
        <end position="352"/>
    </location>
</feature>
<evidence type="ECO:0000313" key="9">
    <source>
        <dbReference type="EMBL" id="AIG25859.1"/>
    </source>
</evidence>
<feature type="transmembrane region" description="Helical" evidence="7">
    <location>
        <begin position="205"/>
        <end position="226"/>
    </location>
</feature>
<dbReference type="AlphaFoldDB" id="A0A075R1Y3"/>
<feature type="transmembrane region" description="Helical" evidence="7">
    <location>
        <begin position="103"/>
        <end position="124"/>
    </location>
</feature>
<feature type="transmembrane region" description="Helical" evidence="7">
    <location>
        <begin position="73"/>
        <end position="91"/>
    </location>
</feature>
<evidence type="ECO:0000256" key="2">
    <source>
        <dbReference type="ARBA" id="ARBA00022448"/>
    </source>
</evidence>
<comment type="subcellular location">
    <subcellularLocation>
        <location evidence="1">Cell membrane</location>
        <topology evidence="1">Multi-pass membrane protein</topology>
    </subcellularLocation>
</comment>
<dbReference type="PANTHER" id="PTHR43124">
    <property type="entry name" value="PURINE EFFLUX PUMP PBUE"/>
    <property type="match status" value="1"/>
</dbReference>